<dbReference type="RefSeq" id="WP_113921720.1">
    <property type="nucleotide sequence ID" value="NZ_QNRX01000024.1"/>
</dbReference>
<evidence type="ECO:0000313" key="2">
    <source>
        <dbReference type="Proteomes" id="UP000253490"/>
    </source>
</evidence>
<sequence length="70" mass="8264">MKYIIDRFEGDYAVVEDENKLMMDIQLEDLPKEVQEGDVLVKIGDSYSVDLGETERRKKKIQELVDDLWE</sequence>
<comment type="caution">
    <text evidence="1">The sequence shown here is derived from an EMBL/GenBank/DDBJ whole genome shotgun (WGS) entry which is preliminary data.</text>
</comment>
<proteinExistence type="predicted"/>
<organism evidence="1 2">
    <name type="scientific">Alkalibaculum bacchi</name>
    <dbReference type="NCBI Taxonomy" id="645887"/>
    <lineage>
        <taxon>Bacteria</taxon>
        <taxon>Bacillati</taxon>
        <taxon>Bacillota</taxon>
        <taxon>Clostridia</taxon>
        <taxon>Eubacteriales</taxon>
        <taxon>Eubacteriaceae</taxon>
        <taxon>Alkalibaculum</taxon>
    </lineage>
</organism>
<evidence type="ECO:0000313" key="1">
    <source>
        <dbReference type="EMBL" id="RBP58207.1"/>
    </source>
</evidence>
<dbReference type="EMBL" id="QNRX01000024">
    <property type="protein sequence ID" value="RBP58207.1"/>
    <property type="molecule type" value="Genomic_DNA"/>
</dbReference>
<accession>A0A366HXA9</accession>
<dbReference type="InterPro" id="IPR021377">
    <property type="entry name" value="DUF3006"/>
</dbReference>
<protein>
    <submittedName>
        <fullName evidence="1">DUF3006 family protein</fullName>
    </submittedName>
</protein>
<dbReference type="AlphaFoldDB" id="A0A366HXA9"/>
<reference evidence="1 2" key="1">
    <citation type="submission" date="2018-06" db="EMBL/GenBank/DDBJ databases">
        <title>Genomic Encyclopedia of Type Strains, Phase IV (KMG-IV): sequencing the most valuable type-strain genomes for metagenomic binning, comparative biology and taxonomic classification.</title>
        <authorList>
            <person name="Goeker M."/>
        </authorList>
    </citation>
    <scope>NUCLEOTIDE SEQUENCE [LARGE SCALE GENOMIC DNA]</scope>
    <source>
        <strain evidence="1 2">DSM 22112</strain>
    </source>
</reference>
<keyword evidence="2" id="KW-1185">Reference proteome</keyword>
<dbReference type="Pfam" id="PF11213">
    <property type="entry name" value="DUF3006"/>
    <property type="match status" value="1"/>
</dbReference>
<dbReference type="OrthoDB" id="164847at2"/>
<dbReference type="Proteomes" id="UP000253490">
    <property type="component" value="Unassembled WGS sequence"/>
</dbReference>
<gene>
    <name evidence="1" type="ORF">DES36_1243</name>
</gene>
<name>A0A366HXA9_9FIRM</name>